<evidence type="ECO:0000313" key="5">
    <source>
        <dbReference type="Proteomes" id="UP000193689"/>
    </source>
</evidence>
<dbReference type="InterPro" id="IPR020904">
    <property type="entry name" value="Sc_DH/Rdtase_CS"/>
</dbReference>
<evidence type="ECO:0000256" key="3">
    <source>
        <dbReference type="ARBA" id="ARBA00023002"/>
    </source>
</evidence>
<protein>
    <submittedName>
        <fullName evidence="4">Putative 3-hydroxyacyl-CoA dehydrogenase</fullName>
    </submittedName>
</protein>
<keyword evidence="5" id="KW-1185">Reference proteome</keyword>
<comment type="caution">
    <text evidence="4">The sequence shown here is derived from an EMBL/GenBank/DDBJ whole genome shotgun (WGS) entry which is preliminary data.</text>
</comment>
<dbReference type="InterPro" id="IPR036291">
    <property type="entry name" value="NAD(P)-bd_dom_sf"/>
</dbReference>
<name>A0A1Y2DHN8_9PEZI</name>
<sequence length="301" mass="32971">MSLLEIPPETFAKLKEKVVVITGATTGIGAVFISQLETAGSRVIYGDIKEPKLASDTPNVKFVKTDVTVYESVLNLFKTAWSNHGRIDHAITNAGVVEIGQLFNTGTEDAAIEEAPPTTVIDVNLKGTVFFTRVAVHYLRKSLTVHEGIQNDASILLMSSSAGFGEYPGLFQYSASKHGVMGLFRSTRNFLLPSERIRINVVLPNVTRTQMVTGIIALYDSFGVPCNDAKDVSNVFFYALGTNANGEAWYVSGGKIYEIEKKLETVKSCWLGESVYDEMRAGQQALGNGSEWVKSDQRREV</sequence>
<dbReference type="AlphaFoldDB" id="A0A1Y2DHN8"/>
<reference evidence="4 5" key="1">
    <citation type="submission" date="2016-07" db="EMBL/GenBank/DDBJ databases">
        <title>Pervasive Adenine N6-methylation of Active Genes in Fungi.</title>
        <authorList>
            <consortium name="DOE Joint Genome Institute"/>
            <person name="Mondo S.J."/>
            <person name="Dannebaum R.O."/>
            <person name="Kuo R.C."/>
            <person name="Labutti K."/>
            <person name="Haridas S."/>
            <person name="Kuo A."/>
            <person name="Salamov A."/>
            <person name="Ahrendt S.R."/>
            <person name="Lipzen A."/>
            <person name="Sullivan W."/>
            <person name="Andreopoulos W.B."/>
            <person name="Clum A."/>
            <person name="Lindquist E."/>
            <person name="Daum C."/>
            <person name="Ramamoorthy G.K."/>
            <person name="Gryganskyi A."/>
            <person name="Culley D."/>
            <person name="Magnuson J.K."/>
            <person name="James T.Y."/>
            <person name="O'Malley M.A."/>
            <person name="Stajich J.E."/>
            <person name="Spatafora J.W."/>
            <person name="Visel A."/>
            <person name="Grigoriev I.V."/>
        </authorList>
    </citation>
    <scope>NUCLEOTIDE SEQUENCE [LARGE SCALE GENOMIC DNA]</scope>
    <source>
        <strain evidence="4 5">CBS 129021</strain>
    </source>
</reference>
<dbReference type="Gene3D" id="3.40.50.720">
    <property type="entry name" value="NAD(P)-binding Rossmann-like Domain"/>
    <property type="match status" value="1"/>
</dbReference>
<organism evidence="4 5">
    <name type="scientific">Pseudomassariella vexata</name>
    <dbReference type="NCBI Taxonomy" id="1141098"/>
    <lineage>
        <taxon>Eukaryota</taxon>
        <taxon>Fungi</taxon>
        <taxon>Dikarya</taxon>
        <taxon>Ascomycota</taxon>
        <taxon>Pezizomycotina</taxon>
        <taxon>Sordariomycetes</taxon>
        <taxon>Xylariomycetidae</taxon>
        <taxon>Amphisphaeriales</taxon>
        <taxon>Pseudomassariaceae</taxon>
        <taxon>Pseudomassariella</taxon>
    </lineage>
</organism>
<dbReference type="GeneID" id="63780576"/>
<keyword evidence="2" id="KW-0521">NADP</keyword>
<dbReference type="Proteomes" id="UP000193689">
    <property type="component" value="Unassembled WGS sequence"/>
</dbReference>
<dbReference type="InterPro" id="IPR002347">
    <property type="entry name" value="SDR_fam"/>
</dbReference>
<dbReference type="SUPFAM" id="SSF51735">
    <property type="entry name" value="NAD(P)-binding Rossmann-fold domains"/>
    <property type="match status" value="1"/>
</dbReference>
<dbReference type="InParanoid" id="A0A1Y2DHN8"/>
<proteinExistence type="inferred from homology"/>
<dbReference type="EMBL" id="MCFJ01000015">
    <property type="protein sequence ID" value="ORY58761.1"/>
    <property type="molecule type" value="Genomic_DNA"/>
</dbReference>
<dbReference type="RefSeq" id="XP_040711573.1">
    <property type="nucleotide sequence ID" value="XM_040864364.1"/>
</dbReference>
<evidence type="ECO:0000256" key="1">
    <source>
        <dbReference type="ARBA" id="ARBA00006484"/>
    </source>
</evidence>
<evidence type="ECO:0000313" key="4">
    <source>
        <dbReference type="EMBL" id="ORY58761.1"/>
    </source>
</evidence>
<keyword evidence="3" id="KW-0560">Oxidoreductase</keyword>
<comment type="similarity">
    <text evidence="1">Belongs to the short-chain dehydrogenases/reductases (SDR) family.</text>
</comment>
<accession>A0A1Y2DHN8</accession>
<dbReference type="OrthoDB" id="37659at2759"/>
<dbReference type="PANTHER" id="PTHR43180:SF86">
    <property type="entry name" value="DEHYDROGENASE, PUTATIVE (AFU_ORTHOLOGUE AFUA_3G00290)-RELATED"/>
    <property type="match status" value="1"/>
</dbReference>
<gene>
    <name evidence="4" type="ORF">BCR38DRAFT_489119</name>
</gene>
<dbReference type="PRINTS" id="PR00081">
    <property type="entry name" value="GDHRDH"/>
</dbReference>
<evidence type="ECO:0000256" key="2">
    <source>
        <dbReference type="ARBA" id="ARBA00022857"/>
    </source>
</evidence>
<dbReference type="STRING" id="1141098.A0A1Y2DHN8"/>
<dbReference type="PANTHER" id="PTHR43180">
    <property type="entry name" value="3-OXOACYL-(ACYL-CARRIER-PROTEIN) REDUCTASE (AFU_ORTHOLOGUE AFUA_6G11210)"/>
    <property type="match status" value="1"/>
</dbReference>
<dbReference type="PROSITE" id="PS00061">
    <property type="entry name" value="ADH_SHORT"/>
    <property type="match status" value="1"/>
</dbReference>
<dbReference type="Pfam" id="PF00106">
    <property type="entry name" value="adh_short"/>
    <property type="match status" value="1"/>
</dbReference>
<dbReference type="GO" id="GO:0016491">
    <property type="term" value="F:oxidoreductase activity"/>
    <property type="evidence" value="ECO:0007669"/>
    <property type="project" value="UniProtKB-KW"/>
</dbReference>